<evidence type="ECO:0000256" key="1">
    <source>
        <dbReference type="ARBA" id="ARBA00022801"/>
    </source>
</evidence>
<dbReference type="AlphaFoldDB" id="A0A0B7HYV4"/>
<dbReference type="PROSITE" id="PS51462">
    <property type="entry name" value="NUDIX"/>
    <property type="match status" value="1"/>
</dbReference>
<evidence type="ECO:0000313" key="4">
    <source>
        <dbReference type="Proteomes" id="UP000045051"/>
    </source>
</evidence>
<dbReference type="RefSeq" id="WP_042343285.1">
    <property type="nucleotide sequence ID" value="NZ_BOQK01000009.1"/>
</dbReference>
<dbReference type="Gene3D" id="3.90.79.10">
    <property type="entry name" value="Nucleoside Triphosphate Pyrophosphohydrolase"/>
    <property type="match status" value="1"/>
</dbReference>
<feature type="domain" description="Nudix hydrolase" evidence="2">
    <location>
        <begin position="73"/>
        <end position="201"/>
    </location>
</feature>
<organism evidence="3 4">
    <name type="scientific">Capnocytophaga canis</name>
    <dbReference type="NCBI Taxonomy" id="1848903"/>
    <lineage>
        <taxon>Bacteria</taxon>
        <taxon>Pseudomonadati</taxon>
        <taxon>Bacteroidota</taxon>
        <taxon>Flavobacteriia</taxon>
        <taxon>Flavobacteriales</taxon>
        <taxon>Flavobacteriaceae</taxon>
        <taxon>Capnocytophaga</taxon>
    </lineage>
</organism>
<dbReference type="SUPFAM" id="SSF55811">
    <property type="entry name" value="Nudix"/>
    <property type="match status" value="1"/>
</dbReference>
<name>A0A0B7HYV4_9FLAO</name>
<accession>A0A0B7HYV4</accession>
<dbReference type="InterPro" id="IPR020084">
    <property type="entry name" value="NUDIX_hydrolase_CS"/>
</dbReference>
<dbReference type="GO" id="GO:0008486">
    <property type="term" value="F:diphosphoinositol-polyphosphate diphosphatase activity"/>
    <property type="evidence" value="ECO:0007669"/>
    <property type="project" value="UniProtKB-EC"/>
</dbReference>
<dbReference type="PANTHER" id="PTHR43736">
    <property type="entry name" value="ADP-RIBOSE PYROPHOSPHATASE"/>
    <property type="match status" value="1"/>
</dbReference>
<dbReference type="EMBL" id="CDOI01000035">
    <property type="protein sequence ID" value="CEN43739.1"/>
    <property type="molecule type" value="Genomic_DNA"/>
</dbReference>
<dbReference type="PROSITE" id="PS00893">
    <property type="entry name" value="NUDIX_BOX"/>
    <property type="match status" value="1"/>
</dbReference>
<dbReference type="InterPro" id="IPR015797">
    <property type="entry name" value="NUDIX_hydrolase-like_dom_sf"/>
</dbReference>
<reference evidence="3 4" key="1">
    <citation type="submission" date="2015-01" db="EMBL/GenBank/DDBJ databases">
        <authorList>
            <person name="MANFREDI Pablo"/>
        </authorList>
    </citation>
    <scope>NUCLEOTIDE SEQUENCE [LARGE SCALE GENOMIC DNA]</scope>
    <source>
        <strain evidence="3 4">CcD38</strain>
    </source>
</reference>
<gene>
    <name evidence="3" type="ORF">CCAND38_130018</name>
</gene>
<dbReference type="Pfam" id="PF00293">
    <property type="entry name" value="NUDIX"/>
    <property type="match status" value="1"/>
</dbReference>
<sequence length="207" mass="24351">MYEIFVNNKSIVLTSVEQTNVGENNKNVKYFPLKKEITIEFLISEINKEEVDKIYLYHPKEEKLLKKFKKKVTTIKAGGGIVTNAKGEILFIKRQGKWDLPKGKKEKGENIVVCALREVEEETGVKKLKIIRFNTITYHIFKHDGAYFMKETYWYDMFTKYKGKLKPQTEEDIEKVRWKALSEIPELLNNSYRSIQKIFEGIGENKE</sequence>
<protein>
    <submittedName>
        <fullName evidence="3">NUDIX hydrolase domain protein</fullName>
        <ecNumber evidence="3">3.6.1.52</ecNumber>
    </submittedName>
</protein>
<keyword evidence="4" id="KW-1185">Reference proteome</keyword>
<dbReference type="CDD" id="cd03673">
    <property type="entry name" value="NUDIX_Ap6A_hydrolase"/>
    <property type="match status" value="1"/>
</dbReference>
<keyword evidence="1 3" id="KW-0378">Hydrolase</keyword>
<dbReference type="Proteomes" id="UP000045051">
    <property type="component" value="Unassembled WGS sequence"/>
</dbReference>
<evidence type="ECO:0000313" key="3">
    <source>
        <dbReference type="EMBL" id="CEN43739.1"/>
    </source>
</evidence>
<dbReference type="EC" id="3.6.1.52" evidence="3"/>
<evidence type="ECO:0000259" key="2">
    <source>
        <dbReference type="PROSITE" id="PS51462"/>
    </source>
</evidence>
<dbReference type="PANTHER" id="PTHR43736:SF1">
    <property type="entry name" value="DIHYDRONEOPTERIN TRIPHOSPHATE DIPHOSPHATASE"/>
    <property type="match status" value="1"/>
</dbReference>
<proteinExistence type="predicted"/>
<dbReference type="InterPro" id="IPR000086">
    <property type="entry name" value="NUDIX_hydrolase_dom"/>
</dbReference>